<evidence type="ECO:0000256" key="3">
    <source>
        <dbReference type="ARBA" id="ARBA00023002"/>
    </source>
</evidence>
<name>A0ABW8JQD8_9GAMM</name>
<dbReference type="InterPro" id="IPR027443">
    <property type="entry name" value="IPNS-like_sf"/>
</dbReference>
<evidence type="ECO:0000313" key="6">
    <source>
        <dbReference type="Proteomes" id="UP001620461"/>
    </source>
</evidence>
<dbReference type="InterPro" id="IPR007803">
    <property type="entry name" value="Asp/Arg/Pro-Hydrxlase"/>
</dbReference>
<evidence type="ECO:0000259" key="4">
    <source>
        <dbReference type="Pfam" id="PF05118"/>
    </source>
</evidence>
<feature type="domain" description="Aspartyl/asparaginy/proline hydroxylase" evidence="4">
    <location>
        <begin position="42"/>
        <end position="194"/>
    </location>
</feature>
<dbReference type="Proteomes" id="UP001620461">
    <property type="component" value="Unassembled WGS sequence"/>
</dbReference>
<reference evidence="5 6" key="1">
    <citation type="submission" date="2020-10" db="EMBL/GenBank/DDBJ databases">
        <title>Phylogeny of dyella-like bacteria.</title>
        <authorList>
            <person name="Fu J."/>
        </authorList>
    </citation>
    <scope>NUCLEOTIDE SEQUENCE [LARGE SCALE GENOMIC DNA]</scope>
    <source>
        <strain evidence="5 6">JP1</strain>
    </source>
</reference>
<evidence type="ECO:0000256" key="2">
    <source>
        <dbReference type="ARBA" id="ARBA00022964"/>
    </source>
</evidence>
<dbReference type="PANTHER" id="PTHR46332">
    <property type="entry name" value="ASPARTATE BETA-HYDROXYLASE DOMAIN-CONTAINING PROTEIN 2"/>
    <property type="match status" value="1"/>
</dbReference>
<dbReference type="RefSeq" id="WP_404548932.1">
    <property type="nucleotide sequence ID" value="NZ_JADIKJ010000021.1"/>
</dbReference>
<protein>
    <submittedName>
        <fullName evidence="5">Aspartyl/asparaginyl beta-hydroxylase domain-containing protein</fullName>
    </submittedName>
</protein>
<dbReference type="EMBL" id="JADIKJ010000021">
    <property type="protein sequence ID" value="MFK2901985.1"/>
    <property type="molecule type" value="Genomic_DNA"/>
</dbReference>
<gene>
    <name evidence="5" type="ORF">ISP15_16725</name>
</gene>
<keyword evidence="3" id="KW-0560">Oxidoreductase</keyword>
<dbReference type="InterPro" id="IPR051821">
    <property type="entry name" value="Asp/Asn_beta-hydroxylase"/>
</dbReference>
<dbReference type="PANTHER" id="PTHR46332:SF5">
    <property type="entry name" value="ASPARTATE BETA-HYDROXYLASE DOMAIN CONTAINING 2"/>
    <property type="match status" value="1"/>
</dbReference>
<accession>A0ABW8JQD8</accession>
<keyword evidence="2" id="KW-0223">Dioxygenase</keyword>
<dbReference type="Pfam" id="PF05118">
    <property type="entry name" value="Asp_Arg_Hydrox"/>
    <property type="match status" value="1"/>
</dbReference>
<evidence type="ECO:0000256" key="1">
    <source>
        <dbReference type="ARBA" id="ARBA00007730"/>
    </source>
</evidence>
<comment type="similarity">
    <text evidence="1">Belongs to the aspartyl/asparaginyl beta-hydroxylase family.</text>
</comment>
<proteinExistence type="inferred from homology"/>
<dbReference type="Gene3D" id="2.60.120.330">
    <property type="entry name" value="B-lactam Antibiotic, Isopenicillin N Synthase, Chain"/>
    <property type="match status" value="1"/>
</dbReference>
<organism evidence="5 6">
    <name type="scientific">Dyella jejuensis</name>
    <dbReference type="NCBI Taxonomy" id="1432009"/>
    <lineage>
        <taxon>Bacteria</taxon>
        <taxon>Pseudomonadati</taxon>
        <taxon>Pseudomonadota</taxon>
        <taxon>Gammaproteobacteria</taxon>
        <taxon>Lysobacterales</taxon>
        <taxon>Rhodanobacteraceae</taxon>
        <taxon>Dyella</taxon>
    </lineage>
</organism>
<evidence type="ECO:0000313" key="5">
    <source>
        <dbReference type="EMBL" id="MFK2901985.1"/>
    </source>
</evidence>
<keyword evidence="6" id="KW-1185">Reference proteome</keyword>
<sequence>MLFTNLFTKTRRPWLSDSSQPYPPNMPFFIDPTGWPEVKRIEENWTIIRDELLEALAKEDSGLVPYKDLAKTDKKASWSTAGLVYWTVRSPENIARFPKTWALFKNIPNVTSCSIHRLSPHSTIKPHIGDTDAMARFHVGLVIPAGLPRCGFRCGTERKEWVEGKALCFNDAQEHTAWNNTDDERFIISFDLMYPEYFHMRHWIGAQVLGKISVEVLYQHKAWLRHYFNTNWARKSLICFFKAERYAQLKLSYWYNLAQQRWSSSRRAGEQSHA</sequence>
<dbReference type="SUPFAM" id="SSF51197">
    <property type="entry name" value="Clavaminate synthase-like"/>
    <property type="match status" value="1"/>
</dbReference>
<comment type="caution">
    <text evidence="5">The sequence shown here is derived from an EMBL/GenBank/DDBJ whole genome shotgun (WGS) entry which is preliminary data.</text>
</comment>